<dbReference type="EMBL" id="QGNW01002526">
    <property type="protein sequence ID" value="RVW18439.1"/>
    <property type="molecule type" value="Genomic_DNA"/>
</dbReference>
<gene>
    <name evidence="2" type="primary">RE1_3419</name>
    <name evidence="2" type="ORF">CK203_110494</name>
</gene>
<sequence length="616" mass="68289">MLHQDFSHGIRAEVQLAISVCIKKLKIINSSFLSQSFLQNMATSIHSSNQQIGVTPTASATTNVLHQVLNHSLLIKLDRTNYILWRTQMENIVFANGFKDHVEGLKPCPSKETSSGTSIQNSYTGEEKIFSASSRERIMQLRFEFQTTQKRSLSMMEYILKLKMITDNLAAIGEPISERDQELQFLSGLGVEYNPIVASITAREYDLPLQSVHSILLTHEQLTSCNYRFDIDFKGPENVPPKPHVNNNNKQALMASPTADFQEAWFLDTGATHHLSHNEDNLQNTYPYQAGDKVAVGNAHQTNLSSTSPAAAPSTFTAQKSINKTTSVCCACQLSKSHKLPFSPASSKASTPLELIHANLWGPAPISSTIGVKYFLLLLDDFSRYSWIYEGSSKPLLHFLLNMASNKDFLVLILHSKMDELSANLDIVETGLTLLTTASMPLSSGPMRFRLLKVHIFKLFFKGPQTTIPLSTDSIPSSSPTSSTSSIPYIIQVPFAESSNQESSTLVPVQNTHPMTTPSKDADCKSAMDTKYHALLKNNTWTLVPPPPHANIIGCKWVFKLKHKPDGNIDRCKARLVAKGYNQTPGIDYFETFSPVVKPSTISIVLTIALSSQWII</sequence>
<accession>A0A438C5M3</accession>
<evidence type="ECO:0000259" key="1">
    <source>
        <dbReference type="Pfam" id="PF07727"/>
    </source>
</evidence>
<dbReference type="Pfam" id="PF07727">
    <property type="entry name" value="RVT_2"/>
    <property type="match status" value="1"/>
</dbReference>
<protein>
    <submittedName>
        <fullName evidence="2">Retrovirus-related Pol polyprotein from transposon RE1</fullName>
    </submittedName>
</protein>
<reference evidence="2 3" key="1">
    <citation type="journal article" date="2018" name="PLoS Genet.">
        <title>Population sequencing reveals clonal diversity and ancestral inbreeding in the grapevine cultivar Chardonnay.</title>
        <authorList>
            <person name="Roach M.J."/>
            <person name="Johnson D.L."/>
            <person name="Bohlmann J."/>
            <person name="van Vuuren H.J."/>
            <person name="Jones S.J."/>
            <person name="Pretorius I.S."/>
            <person name="Schmidt S.A."/>
            <person name="Borneman A.R."/>
        </authorList>
    </citation>
    <scope>NUCLEOTIDE SEQUENCE [LARGE SCALE GENOMIC DNA]</scope>
    <source>
        <strain evidence="3">cv. Chardonnay</strain>
        <tissue evidence="2">Leaf</tissue>
    </source>
</reference>
<proteinExistence type="predicted"/>
<evidence type="ECO:0000313" key="2">
    <source>
        <dbReference type="EMBL" id="RVW18439.1"/>
    </source>
</evidence>
<name>A0A438C5M3_VITVI</name>
<dbReference type="PANTHER" id="PTHR47481">
    <property type="match status" value="1"/>
</dbReference>
<organism evidence="2 3">
    <name type="scientific">Vitis vinifera</name>
    <name type="common">Grape</name>
    <dbReference type="NCBI Taxonomy" id="29760"/>
    <lineage>
        <taxon>Eukaryota</taxon>
        <taxon>Viridiplantae</taxon>
        <taxon>Streptophyta</taxon>
        <taxon>Embryophyta</taxon>
        <taxon>Tracheophyta</taxon>
        <taxon>Spermatophyta</taxon>
        <taxon>Magnoliopsida</taxon>
        <taxon>eudicotyledons</taxon>
        <taxon>Gunneridae</taxon>
        <taxon>Pentapetalae</taxon>
        <taxon>rosids</taxon>
        <taxon>Vitales</taxon>
        <taxon>Vitaceae</taxon>
        <taxon>Viteae</taxon>
        <taxon>Vitis</taxon>
    </lineage>
</organism>
<comment type="caution">
    <text evidence="2">The sequence shown here is derived from an EMBL/GenBank/DDBJ whole genome shotgun (WGS) entry which is preliminary data.</text>
</comment>
<dbReference type="InterPro" id="IPR013103">
    <property type="entry name" value="RVT_2"/>
</dbReference>
<evidence type="ECO:0000313" key="3">
    <source>
        <dbReference type="Proteomes" id="UP000288805"/>
    </source>
</evidence>
<dbReference type="AlphaFoldDB" id="A0A438C5M3"/>
<dbReference type="Proteomes" id="UP000288805">
    <property type="component" value="Unassembled WGS sequence"/>
</dbReference>
<dbReference type="PANTHER" id="PTHR47481:SF22">
    <property type="entry name" value="RETROTRANSPOSON GAG DOMAIN-CONTAINING PROTEIN"/>
    <property type="match status" value="1"/>
</dbReference>
<feature type="domain" description="Reverse transcriptase Ty1/copia-type" evidence="1">
    <location>
        <begin position="538"/>
        <end position="616"/>
    </location>
</feature>